<keyword evidence="1" id="KW-0862">Zinc</keyword>
<evidence type="ECO:0000256" key="2">
    <source>
        <dbReference type="SAM" id="MobiDB-lite"/>
    </source>
</evidence>
<dbReference type="SUPFAM" id="SSF57756">
    <property type="entry name" value="Retrovirus zinc finger-like domains"/>
    <property type="match status" value="1"/>
</dbReference>
<evidence type="ECO:0000313" key="4">
    <source>
        <dbReference type="EMBL" id="KAJ8355375.1"/>
    </source>
</evidence>
<reference evidence="4" key="1">
    <citation type="journal article" date="2023" name="Science">
        <title>Genome structures resolve the early diversification of teleost fishes.</title>
        <authorList>
            <person name="Parey E."/>
            <person name="Louis A."/>
            <person name="Montfort J."/>
            <person name="Bouchez O."/>
            <person name="Roques C."/>
            <person name="Iampietro C."/>
            <person name="Lluch J."/>
            <person name="Castinel A."/>
            <person name="Donnadieu C."/>
            <person name="Desvignes T."/>
            <person name="Floi Bucao C."/>
            <person name="Jouanno E."/>
            <person name="Wen M."/>
            <person name="Mejri S."/>
            <person name="Dirks R."/>
            <person name="Jansen H."/>
            <person name="Henkel C."/>
            <person name="Chen W.J."/>
            <person name="Zahm M."/>
            <person name="Cabau C."/>
            <person name="Klopp C."/>
            <person name="Thompson A.W."/>
            <person name="Robinson-Rechavi M."/>
            <person name="Braasch I."/>
            <person name="Lecointre G."/>
            <person name="Bobe J."/>
            <person name="Postlethwait J.H."/>
            <person name="Berthelot C."/>
            <person name="Roest Crollius H."/>
            <person name="Guiguen Y."/>
        </authorList>
    </citation>
    <scope>NUCLEOTIDE SEQUENCE</scope>
    <source>
        <strain evidence="4">NC1722</strain>
    </source>
</reference>
<accession>A0AAD7VXI2</accession>
<dbReference type="Proteomes" id="UP001221898">
    <property type="component" value="Unassembled WGS sequence"/>
</dbReference>
<dbReference type="EMBL" id="JAINUG010001356">
    <property type="protein sequence ID" value="KAJ8355375.1"/>
    <property type="molecule type" value="Genomic_DNA"/>
</dbReference>
<keyword evidence="1" id="KW-0479">Metal-binding</keyword>
<evidence type="ECO:0000313" key="5">
    <source>
        <dbReference type="Proteomes" id="UP001221898"/>
    </source>
</evidence>
<dbReference type="GO" id="GO:0008270">
    <property type="term" value="F:zinc ion binding"/>
    <property type="evidence" value="ECO:0007669"/>
    <property type="project" value="UniProtKB-KW"/>
</dbReference>
<gene>
    <name evidence="4" type="ORF">AAFF_G00059180</name>
</gene>
<sequence length="192" mass="21605">MGAVDRLLRDQFVDGISDRTLRRELKTLTRSTPTLSFADVNKEARLRDQAEGEGLAAFCHQAGRLNLAPTAPFDLEQLKKDLREEMAAEIRTQMASLPSLAREIVQELRAELSLGGQGSSHQAWQPQHRGYGQAHQPPHFTQRPKSRSIAPTTSINRYDEQGRLICRRCQEAGHIQRYCPGDKAPMPPVNRL</sequence>
<dbReference type="PROSITE" id="PS50158">
    <property type="entry name" value="ZF_CCHC"/>
    <property type="match status" value="1"/>
</dbReference>
<dbReference type="InterPro" id="IPR036875">
    <property type="entry name" value="Znf_CCHC_sf"/>
</dbReference>
<proteinExistence type="predicted"/>
<dbReference type="GO" id="GO:0003676">
    <property type="term" value="F:nucleic acid binding"/>
    <property type="evidence" value="ECO:0007669"/>
    <property type="project" value="InterPro"/>
</dbReference>
<keyword evidence="1" id="KW-0863">Zinc-finger</keyword>
<keyword evidence="5" id="KW-1185">Reference proteome</keyword>
<feature type="domain" description="CCHC-type" evidence="3">
    <location>
        <begin position="166"/>
        <end position="180"/>
    </location>
</feature>
<evidence type="ECO:0000256" key="1">
    <source>
        <dbReference type="PROSITE-ProRule" id="PRU00047"/>
    </source>
</evidence>
<evidence type="ECO:0000259" key="3">
    <source>
        <dbReference type="PROSITE" id="PS50158"/>
    </source>
</evidence>
<name>A0AAD7VXI2_9TELE</name>
<dbReference type="InterPro" id="IPR001878">
    <property type="entry name" value="Znf_CCHC"/>
</dbReference>
<feature type="region of interest" description="Disordered" evidence="2">
    <location>
        <begin position="117"/>
        <end position="154"/>
    </location>
</feature>
<organism evidence="4 5">
    <name type="scientific">Aldrovandia affinis</name>
    <dbReference type="NCBI Taxonomy" id="143900"/>
    <lineage>
        <taxon>Eukaryota</taxon>
        <taxon>Metazoa</taxon>
        <taxon>Chordata</taxon>
        <taxon>Craniata</taxon>
        <taxon>Vertebrata</taxon>
        <taxon>Euteleostomi</taxon>
        <taxon>Actinopterygii</taxon>
        <taxon>Neopterygii</taxon>
        <taxon>Teleostei</taxon>
        <taxon>Notacanthiformes</taxon>
        <taxon>Halosauridae</taxon>
        <taxon>Aldrovandia</taxon>
    </lineage>
</organism>
<dbReference type="AlphaFoldDB" id="A0AAD7VXI2"/>
<protein>
    <recommendedName>
        <fullName evidence="3">CCHC-type domain-containing protein</fullName>
    </recommendedName>
</protein>
<comment type="caution">
    <text evidence="4">The sequence shown here is derived from an EMBL/GenBank/DDBJ whole genome shotgun (WGS) entry which is preliminary data.</text>
</comment>